<gene>
    <name evidence="7" type="ORF">AA0535_2825</name>
</gene>
<dbReference type="Gene3D" id="3.60.20.40">
    <property type="match status" value="1"/>
</dbReference>
<feature type="chain" id="PRO_5045478526" description="Glutathione hydrolase proenzyme" evidence="6">
    <location>
        <begin position="36"/>
        <end position="621"/>
    </location>
</feature>
<evidence type="ECO:0000256" key="3">
    <source>
        <dbReference type="ARBA" id="ARBA00023315"/>
    </source>
</evidence>
<keyword evidence="8" id="KW-1185">Reference proteome</keyword>
<dbReference type="NCBIfam" id="TIGR00066">
    <property type="entry name" value="g_glut_trans"/>
    <property type="match status" value="1"/>
</dbReference>
<evidence type="ECO:0000256" key="4">
    <source>
        <dbReference type="ARBA" id="ARBA00047417"/>
    </source>
</evidence>
<dbReference type="EMBL" id="BAPV01000061">
    <property type="protein sequence ID" value="GBQ93423.1"/>
    <property type="molecule type" value="Genomic_DNA"/>
</dbReference>
<sequence>MLLPDLQGTIPVKHVCIRTAALSLLLAGISLPSLASATPASAASPAPMPFDPLAFGTVNPELKPVKPVMGTRGMVVSAQHLASEAGRKIMASGGNAADAAVAVGYALAVVYPAAGNIGGGGFMTLRLPDGKTTFIDFRERAPQAATPTMYQDAQGKVDAKASIEGWRAIGVPGTVAGLDEIHRRWGKLSRAKVMAPAIELAEKGFVLGQGDADLLHTSTDAFRKDPHAAKIFLRPDGTPLQPGDRLVQTELARTLRSIASNGPDVFYKGDIAQRVVTASQSNGGILTLADFAAYHPREFAPIHCQYRGYDIDTAPPPSGGGVALCEMLDILSGYDMKQLGLRSVAGVQRQVEAMRHAYSDRRDLGDPDFVKNPVAHLIDPGYAAEIRKGIPLDHALNSDALVAGAALPGAAQAQPTADREKHETTQFSVADRSGFAISATYTLNGWFGAGVIGGDTGFFLNDEMDDFAAKPGSANMFGIVGSEANAIAPGKTPLSSMAPTIISHEGKPFMVIGSPGGSRIPTIVLSVVLGVIDGGLDIQQAVDLPRLHEQWKPSAIELEPRALSTDVMQQLQLEGYTLSPHRPWGVAEGILFGRPSVAAPATGKLYGGWDRRHEGGGASGL</sequence>
<dbReference type="InterPro" id="IPR043137">
    <property type="entry name" value="GGT_ssub_C"/>
</dbReference>
<evidence type="ECO:0000256" key="1">
    <source>
        <dbReference type="ARBA" id="ARBA00001049"/>
    </source>
</evidence>
<dbReference type="InterPro" id="IPR029055">
    <property type="entry name" value="Ntn_hydrolases_N"/>
</dbReference>
<keyword evidence="6" id="KW-0732">Signal</keyword>
<comment type="catalytic activity">
    <reaction evidence="2 5">
        <text>glutathione + H2O = L-cysteinylglycine + L-glutamate</text>
        <dbReference type="Rhea" id="RHEA:28807"/>
        <dbReference type="ChEBI" id="CHEBI:15377"/>
        <dbReference type="ChEBI" id="CHEBI:29985"/>
        <dbReference type="ChEBI" id="CHEBI:57925"/>
        <dbReference type="ChEBI" id="CHEBI:61694"/>
        <dbReference type="EC" id="3.4.19.13"/>
    </reaction>
</comment>
<dbReference type="EC" id="2.3.2.2" evidence="5"/>
<dbReference type="PRINTS" id="PR01210">
    <property type="entry name" value="GGTRANSPTASE"/>
</dbReference>
<dbReference type="EC" id="3.4.19.13" evidence="5"/>
<dbReference type="InterPro" id="IPR000101">
    <property type="entry name" value="GGT_peptidase"/>
</dbReference>
<comment type="catalytic activity">
    <reaction evidence="4 5">
        <text>an N-terminal (5-L-glutamyl)-[peptide] + an alpha-amino acid = 5-L-glutamyl amino acid + an N-terminal L-alpha-aminoacyl-[peptide]</text>
        <dbReference type="Rhea" id="RHEA:23904"/>
        <dbReference type="Rhea" id="RHEA-COMP:9780"/>
        <dbReference type="Rhea" id="RHEA-COMP:9795"/>
        <dbReference type="ChEBI" id="CHEBI:77644"/>
        <dbReference type="ChEBI" id="CHEBI:78597"/>
        <dbReference type="ChEBI" id="CHEBI:78599"/>
        <dbReference type="ChEBI" id="CHEBI:78608"/>
        <dbReference type="EC" id="2.3.2.2"/>
    </reaction>
</comment>
<keyword evidence="5" id="KW-0378">Hydrolase</keyword>
<dbReference type="Gene3D" id="1.10.246.130">
    <property type="match status" value="1"/>
</dbReference>
<feature type="signal peptide" evidence="6">
    <location>
        <begin position="1"/>
        <end position="35"/>
    </location>
</feature>
<evidence type="ECO:0000256" key="2">
    <source>
        <dbReference type="ARBA" id="ARBA00001089"/>
    </source>
</evidence>
<proteinExistence type="inferred from homology"/>
<dbReference type="PANTHER" id="PTHR43199:SF6">
    <property type="entry name" value="GLUTATHIONE HYDROLASE PROENZYME"/>
    <property type="match status" value="1"/>
</dbReference>
<dbReference type="SUPFAM" id="SSF56235">
    <property type="entry name" value="N-terminal nucleophile aminohydrolases (Ntn hydrolases)"/>
    <property type="match status" value="1"/>
</dbReference>
<accession>A0ABQ0Q6B9</accession>
<comment type="catalytic activity">
    <reaction evidence="1 5">
        <text>an S-substituted glutathione + H2O = an S-substituted L-cysteinylglycine + L-glutamate</text>
        <dbReference type="Rhea" id="RHEA:59468"/>
        <dbReference type="ChEBI" id="CHEBI:15377"/>
        <dbReference type="ChEBI" id="CHEBI:29985"/>
        <dbReference type="ChEBI" id="CHEBI:90779"/>
        <dbReference type="ChEBI" id="CHEBI:143103"/>
        <dbReference type="EC" id="3.4.19.13"/>
    </reaction>
</comment>
<keyword evidence="5" id="KW-0808">Transferase</keyword>
<dbReference type="PANTHER" id="PTHR43199">
    <property type="entry name" value="GLUTATHIONE HYDROLASE"/>
    <property type="match status" value="1"/>
</dbReference>
<organism evidence="7 8">
    <name type="scientific">Asaia krungthepensis NRIC 0535</name>
    <dbReference type="NCBI Taxonomy" id="1307925"/>
    <lineage>
        <taxon>Bacteria</taxon>
        <taxon>Pseudomonadati</taxon>
        <taxon>Pseudomonadota</taxon>
        <taxon>Alphaproteobacteria</taxon>
        <taxon>Acetobacterales</taxon>
        <taxon>Acetobacteraceae</taxon>
        <taxon>Asaia</taxon>
    </lineage>
</organism>
<comment type="similarity">
    <text evidence="5">Belongs to the gamma-glutamyltransferase family.</text>
</comment>
<evidence type="ECO:0000313" key="7">
    <source>
        <dbReference type="EMBL" id="GBQ93423.1"/>
    </source>
</evidence>
<comment type="PTM">
    <text evidence="5">Cleaved by autocatalysis into a large and a small subunit.</text>
</comment>
<dbReference type="Proteomes" id="UP001062776">
    <property type="component" value="Unassembled WGS sequence"/>
</dbReference>
<evidence type="ECO:0000313" key="8">
    <source>
        <dbReference type="Proteomes" id="UP001062776"/>
    </source>
</evidence>
<keyword evidence="5" id="KW-0865">Zymogen</keyword>
<evidence type="ECO:0000256" key="6">
    <source>
        <dbReference type="SAM" id="SignalP"/>
    </source>
</evidence>
<dbReference type="InterPro" id="IPR043138">
    <property type="entry name" value="GGT_lsub"/>
</dbReference>
<name>A0ABQ0Q6B9_9PROT</name>
<comment type="subunit">
    <text evidence="5">This enzyme consists of two polypeptide chains, which are synthesized in precursor form from a single polypeptide.</text>
</comment>
<comment type="pathway">
    <text evidence="5">Sulfur metabolism; glutathione metabolism.</text>
</comment>
<dbReference type="Pfam" id="PF01019">
    <property type="entry name" value="G_glu_transpept"/>
    <property type="match status" value="1"/>
</dbReference>
<comment type="caution">
    <text evidence="7">The sequence shown here is derived from an EMBL/GenBank/DDBJ whole genome shotgun (WGS) entry which is preliminary data.</text>
</comment>
<keyword evidence="3 5" id="KW-0012">Acyltransferase</keyword>
<keyword evidence="5" id="KW-0317">Glutathione biosynthesis</keyword>
<evidence type="ECO:0000256" key="5">
    <source>
        <dbReference type="RuleBase" id="RU368036"/>
    </source>
</evidence>
<reference evidence="7" key="1">
    <citation type="submission" date="2013-04" db="EMBL/GenBank/DDBJ databases">
        <title>The genome sequencing project of 58 acetic acid bacteria.</title>
        <authorList>
            <person name="Okamoto-Kainuma A."/>
            <person name="Ishikawa M."/>
            <person name="Umino S."/>
            <person name="Koizumi Y."/>
            <person name="Shiwa Y."/>
            <person name="Yoshikawa H."/>
            <person name="Matsutani M."/>
            <person name="Matsushita K."/>
        </authorList>
    </citation>
    <scope>NUCLEOTIDE SEQUENCE</scope>
    <source>
        <strain evidence="7">NRIC 0535</strain>
    </source>
</reference>
<dbReference type="InterPro" id="IPR051792">
    <property type="entry name" value="GGT_bact"/>
</dbReference>
<protein>
    <recommendedName>
        <fullName evidence="5">Glutathione hydrolase proenzyme</fullName>
        <ecNumber evidence="5">2.3.2.2</ecNumber>
        <ecNumber evidence="5">3.4.19.13</ecNumber>
    </recommendedName>
    <component>
        <recommendedName>
            <fullName evidence="5">Glutathione hydrolase large chain</fullName>
        </recommendedName>
    </component>
    <component>
        <recommendedName>
            <fullName evidence="5">Glutathione hydrolase small chain</fullName>
        </recommendedName>
    </component>
</protein>